<feature type="region of interest" description="Disordered" evidence="1">
    <location>
        <begin position="107"/>
        <end position="140"/>
    </location>
</feature>
<keyword evidence="2" id="KW-0732">Signal</keyword>
<evidence type="ECO:0000256" key="2">
    <source>
        <dbReference type="SAM" id="SignalP"/>
    </source>
</evidence>
<feature type="compositionally biased region" description="Low complexity" evidence="1">
    <location>
        <begin position="115"/>
        <end position="140"/>
    </location>
</feature>
<feature type="chain" id="PRO_5045529394" description="IgA FC receptor" evidence="2">
    <location>
        <begin position="30"/>
        <end position="281"/>
    </location>
</feature>
<dbReference type="Proteomes" id="UP001282474">
    <property type="component" value="Unassembled WGS sequence"/>
</dbReference>
<accession>A0ABU4MU62</accession>
<feature type="compositionally biased region" description="Pro residues" evidence="1">
    <location>
        <begin position="152"/>
        <end position="170"/>
    </location>
</feature>
<reference evidence="3 4" key="1">
    <citation type="journal article" date="2023" name="Microb. Genom.">
        <title>Mesoterricola silvestris gen. nov., sp. nov., Mesoterricola sediminis sp. nov., Geothrix oryzae sp. nov., Geothrix edaphica sp. nov., Geothrix rubra sp. nov., and Geothrix limicola sp. nov., six novel members of Acidobacteriota isolated from soils.</title>
        <authorList>
            <person name="Weisberg A.J."/>
            <person name="Pearce E."/>
            <person name="Kramer C.G."/>
            <person name="Chang J.H."/>
            <person name="Clarke C.R."/>
        </authorList>
    </citation>
    <scope>NUCLEOTIDE SEQUENCE [LARGE SCALE GENOMIC DNA]</scope>
    <source>
        <strain evidence="3 4">NE20-4-1</strain>
    </source>
</reference>
<feature type="region of interest" description="Disordered" evidence="1">
    <location>
        <begin position="152"/>
        <end position="175"/>
    </location>
</feature>
<evidence type="ECO:0000313" key="3">
    <source>
        <dbReference type="EMBL" id="MDX3039935.1"/>
    </source>
</evidence>
<dbReference type="RefSeq" id="WP_045557606.1">
    <property type="nucleotide sequence ID" value="NZ_JABXWF010000024.1"/>
</dbReference>
<protein>
    <recommendedName>
        <fullName evidence="5">IgA FC receptor</fullName>
    </recommendedName>
</protein>
<dbReference type="EMBL" id="JARAWJ010000017">
    <property type="protein sequence ID" value="MDX3039935.1"/>
    <property type="molecule type" value="Genomic_DNA"/>
</dbReference>
<feature type="signal peptide" evidence="2">
    <location>
        <begin position="1"/>
        <end position="29"/>
    </location>
</feature>
<proteinExistence type="predicted"/>
<keyword evidence="4" id="KW-1185">Reference proteome</keyword>
<evidence type="ECO:0008006" key="5">
    <source>
        <dbReference type="Google" id="ProtNLM"/>
    </source>
</evidence>
<name>A0ABU4MU62_9ACTN</name>
<evidence type="ECO:0000256" key="1">
    <source>
        <dbReference type="SAM" id="MobiDB-lite"/>
    </source>
</evidence>
<gene>
    <name evidence="3" type="ORF">PV383_22555</name>
</gene>
<sequence length="281" mass="27158">MRALPARRLAVPALCATLLLGVTAPAALAADVESTRGHARSAAAPVPGADALLTQLKGLGDLGGVLKPVTDLLDAALKADNGQLSAEQAAELGKAVRDAIDKAKAAAPATPPAALPADPAAPTLPDAPAVPAAPAAPEAPAVPVTPAVPATPPAPAVPPAPPAANPPAVPAAPSVPAAPQLPVTLPAYDRGLAQPVGRLAADPVTDALTVLQTAVDALLKAVTSGELAQVLPAVTGVVTALVKVIAAILVGSGLPAPADLPPVQPPADLPVTSPAAVPPVR</sequence>
<comment type="caution">
    <text evidence="3">The sequence shown here is derived from an EMBL/GenBank/DDBJ whole genome shotgun (WGS) entry which is preliminary data.</text>
</comment>
<organism evidence="3 4">
    <name type="scientific">Streptomyces caniscabiei</name>
    <dbReference type="NCBI Taxonomy" id="2746961"/>
    <lineage>
        <taxon>Bacteria</taxon>
        <taxon>Bacillati</taxon>
        <taxon>Actinomycetota</taxon>
        <taxon>Actinomycetes</taxon>
        <taxon>Kitasatosporales</taxon>
        <taxon>Streptomycetaceae</taxon>
        <taxon>Streptomyces</taxon>
    </lineage>
</organism>
<evidence type="ECO:0000313" key="4">
    <source>
        <dbReference type="Proteomes" id="UP001282474"/>
    </source>
</evidence>